<evidence type="ECO:0000256" key="3">
    <source>
        <dbReference type="ARBA" id="ARBA00022650"/>
    </source>
</evidence>
<comment type="pathway">
    <text evidence="8">Amino-acid biosynthesis; L-proline biosynthesis; L-glutamate 5-semialdehyde from L-glutamate: step 1/2.</text>
</comment>
<dbReference type="GO" id="GO:0055129">
    <property type="term" value="P:L-proline biosynthetic process"/>
    <property type="evidence" value="ECO:0007669"/>
    <property type="project" value="UniProtKB-UniRule"/>
</dbReference>
<dbReference type="NCBIfam" id="TIGR01027">
    <property type="entry name" value="proB"/>
    <property type="match status" value="1"/>
</dbReference>
<evidence type="ECO:0000313" key="10">
    <source>
        <dbReference type="EMBL" id="AOH38926.1"/>
    </source>
</evidence>
<evidence type="ECO:0000313" key="12">
    <source>
        <dbReference type="Proteomes" id="UP000094757"/>
    </source>
</evidence>
<comment type="subcellular location">
    <subcellularLocation>
        <location evidence="8">Cytoplasm</location>
    </subcellularLocation>
</comment>
<feature type="domain" description="PUA" evidence="9">
    <location>
        <begin position="289"/>
        <end position="371"/>
    </location>
</feature>
<dbReference type="Gene3D" id="3.40.1160.10">
    <property type="entry name" value="Acetylglutamate kinase-like"/>
    <property type="match status" value="2"/>
</dbReference>
<gene>
    <name evidence="8 11" type="primary">proB</name>
    <name evidence="10" type="ORF">BCB69_02415</name>
    <name evidence="11" type="ORF">DX915_00780</name>
</gene>
<dbReference type="PRINTS" id="PR00474">
    <property type="entry name" value="GLU5KINASE"/>
</dbReference>
<evidence type="ECO:0000256" key="6">
    <source>
        <dbReference type="ARBA" id="ARBA00022777"/>
    </source>
</evidence>
<accession>A0A1B3WD74</accession>
<dbReference type="GO" id="GO:0004349">
    <property type="term" value="F:glutamate 5-kinase activity"/>
    <property type="evidence" value="ECO:0007669"/>
    <property type="project" value="UniProtKB-UniRule"/>
</dbReference>
<dbReference type="InterPro" id="IPR015947">
    <property type="entry name" value="PUA-like_sf"/>
</dbReference>
<keyword evidence="7 8" id="KW-0067">ATP-binding</keyword>
<organism evidence="10 12">
    <name type="scientific">Dialister pneumosintes</name>
    <dbReference type="NCBI Taxonomy" id="39950"/>
    <lineage>
        <taxon>Bacteria</taxon>
        <taxon>Bacillati</taxon>
        <taxon>Bacillota</taxon>
        <taxon>Negativicutes</taxon>
        <taxon>Veillonellales</taxon>
        <taxon>Veillonellaceae</taxon>
        <taxon>Dialister</taxon>
    </lineage>
</organism>
<dbReference type="Pfam" id="PF00696">
    <property type="entry name" value="AA_kinase"/>
    <property type="match status" value="1"/>
</dbReference>
<dbReference type="STRING" id="39950.BCB69_02415"/>
<evidence type="ECO:0000256" key="7">
    <source>
        <dbReference type="ARBA" id="ARBA00022840"/>
    </source>
</evidence>
<evidence type="ECO:0000256" key="5">
    <source>
        <dbReference type="ARBA" id="ARBA00022741"/>
    </source>
</evidence>
<dbReference type="Proteomes" id="UP000094757">
    <property type="component" value="Chromosome"/>
</dbReference>
<dbReference type="InterPro" id="IPR002478">
    <property type="entry name" value="PUA"/>
</dbReference>
<dbReference type="GO" id="GO:0005829">
    <property type="term" value="C:cytosol"/>
    <property type="evidence" value="ECO:0007669"/>
    <property type="project" value="TreeGrafter"/>
</dbReference>
<dbReference type="CDD" id="cd04242">
    <property type="entry name" value="AAK_G5K_ProB"/>
    <property type="match status" value="1"/>
</dbReference>
<dbReference type="GO" id="GO:0005524">
    <property type="term" value="F:ATP binding"/>
    <property type="evidence" value="ECO:0007669"/>
    <property type="project" value="UniProtKB-KW"/>
</dbReference>
<keyword evidence="6 8" id="KW-0418">Kinase</keyword>
<dbReference type="AlphaFoldDB" id="A0A1B3WD74"/>
<comment type="similarity">
    <text evidence="8">Belongs to the glutamate 5-kinase family.</text>
</comment>
<comment type="catalytic activity">
    <reaction evidence="8">
        <text>L-glutamate + ATP = L-glutamyl 5-phosphate + ADP</text>
        <dbReference type="Rhea" id="RHEA:14877"/>
        <dbReference type="ChEBI" id="CHEBI:29985"/>
        <dbReference type="ChEBI" id="CHEBI:30616"/>
        <dbReference type="ChEBI" id="CHEBI:58274"/>
        <dbReference type="ChEBI" id="CHEBI:456216"/>
        <dbReference type="EC" id="2.7.2.11"/>
    </reaction>
</comment>
<feature type="binding site" evidence="8">
    <location>
        <position position="161"/>
    </location>
    <ligand>
        <name>substrate</name>
    </ligand>
</feature>
<sequence>MNYLNEEQVRRNISSKKRIVIKVGTSSLTYVNGKPNLRFFNSLACQIMDLQNRGYEVVLVSSGAIAIGMPLLGFEIKPNNLPQKQACAAVGQGTLMHLYERFFHEYGGKVAQLLLTKGDALNPKRYLHASTTLDALLALGAVPIVNENDAVSADEIKVGDNDTLSAVVASICDADLLIILSDIDGLYDKNPSLHLDAKFISYVPEFSRAFLTMAGDAGTARGTGGMATKLKAAEICVRSGIDMIIANSHLPDVLMNLIDGEPIGTLFLAENVHPQMKKRKIIIGSTIKGKLYIDAGCKNAIVSNGSSLLPAGIVKVEGDFQEGDSVSVFYENEEIARGITYYDSQDIQLICGCHTEKLTAVLGYEKTYDTVIHRNNLMVIK</sequence>
<dbReference type="Pfam" id="PF01472">
    <property type="entry name" value="PUA"/>
    <property type="match status" value="1"/>
</dbReference>
<protein>
    <recommendedName>
        <fullName evidence="8">Glutamate 5-kinase</fullName>
        <ecNumber evidence="8">2.7.2.11</ecNumber>
    </recommendedName>
    <alternativeName>
        <fullName evidence="8">Gamma-glutamyl kinase</fullName>
        <shortName evidence="8">GK</shortName>
    </alternativeName>
</protein>
<dbReference type="GO" id="GO:0003723">
    <property type="term" value="F:RNA binding"/>
    <property type="evidence" value="ECO:0007669"/>
    <property type="project" value="InterPro"/>
</dbReference>
<dbReference type="PANTHER" id="PTHR43654">
    <property type="entry name" value="GLUTAMATE 5-KINASE"/>
    <property type="match status" value="1"/>
</dbReference>
<dbReference type="InterPro" id="IPR001057">
    <property type="entry name" value="Glu/AcGlu_kinase"/>
</dbReference>
<keyword evidence="1 8" id="KW-0963">Cytoplasm</keyword>
<dbReference type="InterPro" id="IPR041739">
    <property type="entry name" value="G5K_ProB"/>
</dbReference>
<dbReference type="OrthoDB" id="9804434at2"/>
<dbReference type="HAMAP" id="MF_00456">
    <property type="entry name" value="ProB"/>
    <property type="match status" value="1"/>
</dbReference>
<reference evidence="12" key="1">
    <citation type="submission" date="2016-08" db="EMBL/GenBank/DDBJ databases">
        <authorList>
            <person name="Holder M.E."/>
            <person name="Ajami N.J."/>
            <person name="Petrosino J.F."/>
        </authorList>
    </citation>
    <scope>NUCLEOTIDE SEQUENCE [LARGE SCALE GENOMIC DNA]</scope>
    <source>
        <strain evidence="12">F0677</strain>
    </source>
</reference>
<dbReference type="PIRSF" id="PIRSF000729">
    <property type="entry name" value="GK"/>
    <property type="match status" value="1"/>
</dbReference>
<evidence type="ECO:0000256" key="1">
    <source>
        <dbReference type="ARBA" id="ARBA00022490"/>
    </source>
</evidence>
<dbReference type="Proteomes" id="UP000266262">
    <property type="component" value="Unassembled WGS sequence"/>
</dbReference>
<dbReference type="PROSITE" id="PS50890">
    <property type="entry name" value="PUA"/>
    <property type="match status" value="1"/>
</dbReference>
<dbReference type="PANTHER" id="PTHR43654:SF3">
    <property type="entry name" value="GLUTAMATE 5-KINASE"/>
    <property type="match status" value="1"/>
</dbReference>
<evidence type="ECO:0000313" key="13">
    <source>
        <dbReference type="Proteomes" id="UP000266262"/>
    </source>
</evidence>
<evidence type="ECO:0000256" key="8">
    <source>
        <dbReference type="HAMAP-Rule" id="MF_00456"/>
    </source>
</evidence>
<keyword evidence="2 8" id="KW-0028">Amino-acid biosynthesis</keyword>
<dbReference type="InterPro" id="IPR019797">
    <property type="entry name" value="Glutamate_5-kinase_CS"/>
</dbReference>
<keyword evidence="5 8" id="KW-0547">Nucleotide-binding</keyword>
<feature type="binding site" evidence="8">
    <location>
        <begin position="223"/>
        <end position="229"/>
    </location>
    <ligand>
        <name>ATP</name>
        <dbReference type="ChEBI" id="CHEBI:30616"/>
    </ligand>
</feature>
<dbReference type="EC" id="2.7.2.11" evidence="8"/>
<comment type="function">
    <text evidence="8">Catalyzes the transfer of a phosphate group to glutamate to form L-glutamate 5-phosphate.</text>
</comment>
<feature type="binding site" evidence="8">
    <location>
        <position position="22"/>
    </location>
    <ligand>
        <name>ATP</name>
        <dbReference type="ChEBI" id="CHEBI:30616"/>
    </ligand>
</feature>
<dbReference type="RefSeq" id="WP_069176914.1">
    <property type="nucleotide sequence ID" value="NZ_CP017037.1"/>
</dbReference>
<dbReference type="CDD" id="cd21157">
    <property type="entry name" value="PUA_G5K"/>
    <property type="match status" value="1"/>
</dbReference>
<feature type="binding site" evidence="8">
    <location>
        <begin position="181"/>
        <end position="182"/>
    </location>
    <ligand>
        <name>ATP</name>
        <dbReference type="ChEBI" id="CHEBI:30616"/>
    </ligand>
</feature>
<dbReference type="UniPathway" id="UPA00098">
    <property type="reaction ID" value="UER00359"/>
</dbReference>
<evidence type="ECO:0000313" key="11">
    <source>
        <dbReference type="EMBL" id="RID94110.1"/>
    </source>
</evidence>
<evidence type="ECO:0000256" key="2">
    <source>
        <dbReference type="ARBA" id="ARBA00022605"/>
    </source>
</evidence>
<feature type="binding site" evidence="8">
    <location>
        <position position="149"/>
    </location>
    <ligand>
        <name>substrate</name>
    </ligand>
</feature>
<name>A0A1B3WD74_9FIRM</name>
<dbReference type="InterPro" id="IPR005715">
    <property type="entry name" value="Glu_5kinase/COase_Synthase"/>
</dbReference>
<dbReference type="InterPro" id="IPR036393">
    <property type="entry name" value="AceGlu_kinase-like_sf"/>
</dbReference>
<dbReference type="KEGG" id="dpn:BCB69_02415"/>
<dbReference type="InterPro" id="IPR001048">
    <property type="entry name" value="Asp/Glu/Uridylate_kinase"/>
</dbReference>
<dbReference type="FunFam" id="3.40.1160.10:FF:000018">
    <property type="entry name" value="Glutamate 5-kinase"/>
    <property type="match status" value="1"/>
</dbReference>
<dbReference type="InterPro" id="IPR036974">
    <property type="entry name" value="PUA_sf"/>
</dbReference>
<keyword evidence="4 8" id="KW-0808">Transferase</keyword>
<dbReference type="PROSITE" id="PS00902">
    <property type="entry name" value="GLUTAMATE_5_KINASE"/>
    <property type="match status" value="1"/>
</dbReference>
<keyword evidence="13" id="KW-1185">Reference proteome</keyword>
<proteinExistence type="inferred from homology"/>
<dbReference type="SMART" id="SM00359">
    <property type="entry name" value="PUA"/>
    <property type="match status" value="1"/>
</dbReference>
<dbReference type="InterPro" id="IPR011529">
    <property type="entry name" value="Glu_5kinase"/>
</dbReference>
<dbReference type="EMBL" id="QWKU01000001">
    <property type="protein sequence ID" value="RID94110.1"/>
    <property type="molecule type" value="Genomic_DNA"/>
</dbReference>
<feature type="binding site" evidence="8">
    <location>
        <position position="62"/>
    </location>
    <ligand>
        <name>substrate</name>
    </ligand>
</feature>
<dbReference type="Gene3D" id="2.30.130.10">
    <property type="entry name" value="PUA domain"/>
    <property type="match status" value="1"/>
</dbReference>
<dbReference type="SUPFAM" id="SSF88697">
    <property type="entry name" value="PUA domain-like"/>
    <property type="match status" value="1"/>
</dbReference>
<evidence type="ECO:0000256" key="4">
    <source>
        <dbReference type="ARBA" id="ARBA00022679"/>
    </source>
</evidence>
<dbReference type="SUPFAM" id="SSF53633">
    <property type="entry name" value="Carbamate kinase-like"/>
    <property type="match status" value="1"/>
</dbReference>
<reference evidence="10" key="2">
    <citation type="submission" date="2016-08" db="EMBL/GenBank/DDBJ databases">
        <authorList>
            <person name="Seilhamer J.J."/>
        </authorList>
    </citation>
    <scope>NUCLEOTIDE SEQUENCE [LARGE SCALE GENOMIC DNA]</scope>
    <source>
        <strain evidence="10">F0677</strain>
    </source>
</reference>
<reference evidence="11 13" key="3">
    <citation type="submission" date="2018-08" db="EMBL/GenBank/DDBJ databases">
        <title>Draft genome sequence of Dialister pneumosintes KCOM 1685.</title>
        <authorList>
            <person name="Kook J.-K."/>
            <person name="Park S.-N."/>
            <person name="Lim Y.K."/>
        </authorList>
    </citation>
    <scope>NUCLEOTIDE SEQUENCE [LARGE SCALE GENOMIC DNA]</scope>
    <source>
        <strain evidence="11 13">KCOM 1685</strain>
    </source>
</reference>
<dbReference type="EMBL" id="CP017037">
    <property type="protein sequence ID" value="AOH38926.1"/>
    <property type="molecule type" value="Genomic_DNA"/>
</dbReference>
<keyword evidence="3 8" id="KW-0641">Proline biosynthesis</keyword>
<evidence type="ECO:0000259" key="9">
    <source>
        <dbReference type="SMART" id="SM00359"/>
    </source>
</evidence>